<evidence type="ECO:0000256" key="2">
    <source>
        <dbReference type="ARBA" id="ARBA00009045"/>
    </source>
</evidence>
<dbReference type="Gene3D" id="1.20.1540.10">
    <property type="entry name" value="Rhomboid-like"/>
    <property type="match status" value="1"/>
</dbReference>
<dbReference type="GO" id="GO:0016020">
    <property type="term" value="C:membrane"/>
    <property type="evidence" value="ECO:0007669"/>
    <property type="project" value="UniProtKB-SubCell"/>
</dbReference>
<comment type="similarity">
    <text evidence="2 7">Belongs to the peptidase S54 family.</text>
</comment>
<dbReference type="eggNOG" id="KOG2289">
    <property type="taxonomic scope" value="Eukaryota"/>
</dbReference>
<evidence type="ECO:0000313" key="11">
    <source>
        <dbReference type="Proteomes" id="UP000008068"/>
    </source>
</evidence>
<feature type="transmembrane region" description="Helical" evidence="8">
    <location>
        <begin position="360"/>
        <end position="381"/>
    </location>
</feature>
<evidence type="ECO:0000256" key="7">
    <source>
        <dbReference type="PIRNR" id="PIRNR037470"/>
    </source>
</evidence>
<dbReference type="PROSITE" id="PS50222">
    <property type="entry name" value="EF_HAND_2"/>
    <property type="match status" value="1"/>
</dbReference>
<feature type="transmembrane region" description="Helical" evidence="8">
    <location>
        <begin position="245"/>
        <end position="263"/>
    </location>
</feature>
<evidence type="ECO:0000256" key="1">
    <source>
        <dbReference type="ARBA" id="ARBA00004141"/>
    </source>
</evidence>
<dbReference type="InterPro" id="IPR051739">
    <property type="entry name" value="Rhomboid_IM_Serine_Proteases"/>
</dbReference>
<keyword evidence="3 8" id="KW-0812">Transmembrane</keyword>
<feature type="transmembrane region" description="Helical" evidence="8">
    <location>
        <begin position="161"/>
        <end position="179"/>
    </location>
</feature>
<keyword evidence="5 8" id="KW-1133">Transmembrane helix</keyword>
<proteinExistence type="inferred from homology"/>
<dbReference type="InterPro" id="IPR022764">
    <property type="entry name" value="Peptidase_S54_rhomboid_dom"/>
</dbReference>
<evidence type="ECO:0000256" key="8">
    <source>
        <dbReference type="SAM" id="Phobius"/>
    </source>
</evidence>
<dbReference type="InterPro" id="IPR018247">
    <property type="entry name" value="EF_Hand_1_Ca_BS"/>
</dbReference>
<dbReference type="PIRSF" id="PIRSF037470">
    <property type="entry name" value="Rhomboid"/>
    <property type="match status" value="1"/>
</dbReference>
<evidence type="ECO:0000256" key="4">
    <source>
        <dbReference type="ARBA" id="ARBA00022837"/>
    </source>
</evidence>
<dbReference type="SUPFAM" id="SSF144091">
    <property type="entry name" value="Rhomboid-like"/>
    <property type="match status" value="1"/>
</dbReference>
<dbReference type="PROSITE" id="PS00018">
    <property type="entry name" value="EF_HAND_1"/>
    <property type="match status" value="1"/>
</dbReference>
<dbReference type="InParanoid" id="G0MK69"/>
<evidence type="ECO:0000256" key="6">
    <source>
        <dbReference type="ARBA" id="ARBA00023136"/>
    </source>
</evidence>
<dbReference type="GO" id="GO:0005509">
    <property type="term" value="F:calcium ion binding"/>
    <property type="evidence" value="ECO:0007669"/>
    <property type="project" value="InterPro"/>
</dbReference>
<feature type="transmembrane region" description="Helical" evidence="8">
    <location>
        <begin position="330"/>
        <end position="348"/>
    </location>
</feature>
<keyword evidence="6 8" id="KW-0472">Membrane</keyword>
<dbReference type="EMBL" id="GL379798">
    <property type="protein sequence ID" value="EGT33717.1"/>
    <property type="molecule type" value="Genomic_DNA"/>
</dbReference>
<accession>G0MK69</accession>
<feature type="transmembrane region" description="Helical" evidence="8">
    <location>
        <begin position="301"/>
        <end position="318"/>
    </location>
</feature>
<dbReference type="SUPFAM" id="SSF47473">
    <property type="entry name" value="EF-hand"/>
    <property type="match status" value="1"/>
</dbReference>
<feature type="domain" description="EF-hand" evidence="9">
    <location>
        <begin position="49"/>
        <end position="84"/>
    </location>
</feature>
<feature type="transmembrane region" description="Helical" evidence="8">
    <location>
        <begin position="210"/>
        <end position="233"/>
    </location>
</feature>
<comment type="subcellular location">
    <subcellularLocation>
        <location evidence="1">Membrane</location>
        <topology evidence="1">Multi-pass membrane protein</topology>
    </subcellularLocation>
</comment>
<dbReference type="STRING" id="135651.G0MK69"/>
<evidence type="ECO:0000259" key="9">
    <source>
        <dbReference type="PROSITE" id="PS50222"/>
    </source>
</evidence>
<dbReference type="OrthoDB" id="418595at2759"/>
<keyword evidence="4" id="KW-0106">Calcium</keyword>
<organism evidence="11">
    <name type="scientific">Caenorhabditis brenneri</name>
    <name type="common">Nematode worm</name>
    <dbReference type="NCBI Taxonomy" id="135651"/>
    <lineage>
        <taxon>Eukaryota</taxon>
        <taxon>Metazoa</taxon>
        <taxon>Ecdysozoa</taxon>
        <taxon>Nematoda</taxon>
        <taxon>Chromadorea</taxon>
        <taxon>Rhabditida</taxon>
        <taxon>Rhabditina</taxon>
        <taxon>Rhabditomorpha</taxon>
        <taxon>Rhabditoidea</taxon>
        <taxon>Rhabditidae</taxon>
        <taxon>Peloderinae</taxon>
        <taxon>Caenorhabditis</taxon>
    </lineage>
</organism>
<dbReference type="Pfam" id="PF01694">
    <property type="entry name" value="Rhomboid"/>
    <property type="match status" value="1"/>
</dbReference>
<keyword evidence="11" id="KW-1185">Reference proteome</keyword>
<dbReference type="PANTHER" id="PTHR45840">
    <property type="entry name" value="RHOMBOID-RELATED PROTEIN"/>
    <property type="match status" value="1"/>
</dbReference>
<dbReference type="InterPro" id="IPR011992">
    <property type="entry name" value="EF-hand-dom_pair"/>
</dbReference>
<name>G0MK69_CAEBE</name>
<dbReference type="InterPro" id="IPR002048">
    <property type="entry name" value="EF_hand_dom"/>
</dbReference>
<dbReference type="InterPro" id="IPR017213">
    <property type="entry name" value="Peptidase_S54_rhomboid_met"/>
</dbReference>
<evidence type="ECO:0000256" key="3">
    <source>
        <dbReference type="ARBA" id="ARBA00022692"/>
    </source>
</evidence>
<evidence type="ECO:0000313" key="10">
    <source>
        <dbReference type="EMBL" id="EGT33717.1"/>
    </source>
</evidence>
<dbReference type="AlphaFoldDB" id="G0MK69"/>
<evidence type="ECO:0000256" key="5">
    <source>
        <dbReference type="ARBA" id="ARBA00022989"/>
    </source>
</evidence>
<protein>
    <recommendedName>
        <fullName evidence="9">EF-hand domain-containing protein</fullName>
    </recommendedName>
</protein>
<dbReference type="PANTHER" id="PTHR45840:SF9">
    <property type="entry name" value="INACTIVE RHOMBOID-RELATED PROTEIN 2"/>
    <property type="match status" value="1"/>
</dbReference>
<dbReference type="HOGENOM" id="CLU_048023_1_1_1"/>
<dbReference type="GO" id="GO:0004252">
    <property type="term" value="F:serine-type endopeptidase activity"/>
    <property type="evidence" value="ECO:0007669"/>
    <property type="project" value="UniProtKB-UniRule"/>
</dbReference>
<reference evidence="11" key="1">
    <citation type="submission" date="2011-07" db="EMBL/GenBank/DDBJ databases">
        <authorList>
            <consortium name="Caenorhabditis brenneri Sequencing and Analysis Consortium"/>
            <person name="Wilson R.K."/>
        </authorList>
    </citation>
    <scope>NUCLEOTIDE SEQUENCE [LARGE SCALE GENOMIC DNA]</scope>
    <source>
        <strain evidence="11">PB2801</strain>
    </source>
</reference>
<dbReference type="FunFam" id="1.20.1540.10:FF:000024">
    <property type="entry name" value="Blast:Protein rhomboid"/>
    <property type="match status" value="1"/>
</dbReference>
<dbReference type="Proteomes" id="UP000008068">
    <property type="component" value="Unassembled WGS sequence"/>
</dbReference>
<sequence length="386" mass="44444">MLFQNLTEHHNNLNQYHPDEKEQRYIHIIRIGSLIMDDKWREAAPVNDIEASSWIRIFRAFDTDHDGLIQCEEMQKTIRDSTYSFGFDHYELQKMSLYLEMREGKPSNSKLFISKLFQMSKCKGYRLREYLFKAALTVTPRNQRIQVFSELQRYKCVPPPLFLIFLSIVQIAFYLYYVIDSSEGVWLSGPIPTLSPLIVSQYHLSELWRLFTYCFINVGIFHVIFNIIIQLAIGVPLELVHTWRIYILYFVGVLFGSLLSLALDPTVFLCGGAAGSFAIIASHITTIVTNFKEMENATVRLPLLIVFAALDYALAVYQRFFAPRIDKVSMYGHIGGLVAGILFTFILFRGSKPSRFYTVSFWVCLVLSGFYIAICITLIAAPSLLH</sequence>
<feature type="transmembrane region" description="Helical" evidence="8">
    <location>
        <begin position="269"/>
        <end position="289"/>
    </location>
</feature>
<dbReference type="InterPro" id="IPR035952">
    <property type="entry name" value="Rhomboid-like_sf"/>
</dbReference>
<gene>
    <name evidence="10" type="ORF">CAEBREN_28563</name>
</gene>